<evidence type="ECO:0000313" key="4">
    <source>
        <dbReference type="Proteomes" id="UP000316726"/>
    </source>
</evidence>
<dbReference type="Proteomes" id="UP000316726">
    <property type="component" value="Chromosome 9"/>
</dbReference>
<dbReference type="EMBL" id="CP031042">
    <property type="protein sequence ID" value="QDZ22997.1"/>
    <property type="molecule type" value="Genomic_DNA"/>
</dbReference>
<evidence type="ECO:0000313" key="2">
    <source>
        <dbReference type="EMBL" id="CAD9716133.1"/>
    </source>
</evidence>
<evidence type="ECO:0000313" key="3">
    <source>
        <dbReference type="EMBL" id="QDZ22997.1"/>
    </source>
</evidence>
<reference evidence="3 4" key="1">
    <citation type="submission" date="2018-07" db="EMBL/GenBank/DDBJ databases">
        <title>The complete nuclear genome of the prasinophyte Chloropicon primus (CCMP1205).</title>
        <authorList>
            <person name="Pombert J.-F."/>
            <person name="Otis C."/>
            <person name="Turmel M."/>
            <person name="Lemieux C."/>
        </authorList>
    </citation>
    <scope>NUCLEOTIDE SEQUENCE [LARGE SCALE GENOMIC DNA]</scope>
    <source>
        <strain evidence="3 4">CCMP1205</strain>
    </source>
</reference>
<dbReference type="EMBL" id="HBHL01007659">
    <property type="protein sequence ID" value="CAD9716133.1"/>
    <property type="molecule type" value="Transcribed_RNA"/>
</dbReference>
<evidence type="ECO:0000256" key="1">
    <source>
        <dbReference type="SAM" id="Coils"/>
    </source>
</evidence>
<dbReference type="AlphaFoldDB" id="A0A5B8MRU6"/>
<gene>
    <name evidence="3" type="ORF">A3770_09p55150</name>
    <name evidence="2" type="ORF">CPRI1469_LOCUS4989</name>
</gene>
<protein>
    <submittedName>
        <fullName evidence="3">Uncharacterized protein</fullName>
    </submittedName>
</protein>
<name>A0A5B8MRU6_9CHLO</name>
<accession>A0A5B8MRU6</accession>
<keyword evidence="1" id="KW-0175">Coiled coil</keyword>
<keyword evidence="4" id="KW-1185">Reference proteome</keyword>
<organism evidence="3 4">
    <name type="scientific">Chloropicon primus</name>
    <dbReference type="NCBI Taxonomy" id="1764295"/>
    <lineage>
        <taxon>Eukaryota</taxon>
        <taxon>Viridiplantae</taxon>
        <taxon>Chlorophyta</taxon>
        <taxon>Chloropicophyceae</taxon>
        <taxon>Chloropicales</taxon>
        <taxon>Chloropicaceae</taxon>
        <taxon>Chloropicon</taxon>
    </lineage>
</organism>
<reference evidence="2" key="2">
    <citation type="submission" date="2021-01" db="EMBL/GenBank/DDBJ databases">
        <authorList>
            <person name="Corre E."/>
            <person name="Pelletier E."/>
            <person name="Niang G."/>
            <person name="Scheremetjew M."/>
            <person name="Finn R."/>
            <person name="Kale V."/>
            <person name="Holt S."/>
            <person name="Cochrane G."/>
            <person name="Meng A."/>
            <person name="Brown T."/>
            <person name="Cohen L."/>
        </authorList>
    </citation>
    <scope>NUCLEOTIDE SEQUENCE</scope>
    <source>
        <strain evidence="2">CCMP1205</strain>
    </source>
</reference>
<sequence>MTGEGEGSGGRSVQSMQGLAKFSCGIEALCDDYVKLQRGAIVQREEAERRARDLEILRGESLRYQDAVKALSHENEVLRGQVDFLQRKEREREGVTGKSADLSLGEASCHSVHEVEEIKKLERDRCHYKHCLAESEQKHASLQRRLEGKSAIVDALSKELTELQAMLSKGLGELTDTKKHLCDLAKHQYENVLKIKQVSTEVQEKEAGRRELELALAKETIEKERTIQAKKDVEWELQKCKQQVQALAQERGELSSILKGKDREKDAHAASLAEQSKEIEIMIEELRRHLKADAIEEGDALVLNLKIEAS</sequence>
<proteinExistence type="predicted"/>
<feature type="coiled-coil region" evidence="1">
    <location>
        <begin position="195"/>
        <end position="292"/>
    </location>
</feature>